<proteinExistence type="predicted"/>
<evidence type="ECO:0000256" key="1">
    <source>
        <dbReference type="ARBA" id="ARBA00023122"/>
    </source>
</evidence>
<sequence>MGHEFQPLGVDVDDILAAMRQAGSYLDITPSDALSLYRLALGHALSRLRLGISVERLMTREVRVIAADAPAAEAAALLAETGFSGAPVLEGDTLVGVLSFKDFLPRLGLPRNATPMALVAERIGRPHGGDAACGECGFAGLAARDLMTAPALTIGPEAPIGQAATLMETRGVNRLPVLHDGALVGIISRGDVVRASQSLAVEE</sequence>
<keyword evidence="5" id="KW-1185">Reference proteome</keyword>
<keyword evidence="1 2" id="KW-0129">CBS domain</keyword>
<dbReference type="PROSITE" id="PS51371">
    <property type="entry name" value="CBS"/>
    <property type="match status" value="2"/>
</dbReference>
<dbReference type="SUPFAM" id="SSF54631">
    <property type="entry name" value="CBS-domain pair"/>
    <property type="match status" value="1"/>
</dbReference>
<feature type="domain" description="CBS" evidence="3">
    <location>
        <begin position="58"/>
        <end position="114"/>
    </location>
</feature>
<evidence type="ECO:0000313" key="5">
    <source>
        <dbReference type="Proteomes" id="UP000198324"/>
    </source>
</evidence>
<dbReference type="InterPro" id="IPR051257">
    <property type="entry name" value="Diverse_CBS-Domain"/>
</dbReference>
<dbReference type="InterPro" id="IPR046342">
    <property type="entry name" value="CBS_dom_sf"/>
</dbReference>
<dbReference type="EMBL" id="FZOC01000001">
    <property type="protein sequence ID" value="SNR68128.1"/>
    <property type="molecule type" value="Genomic_DNA"/>
</dbReference>
<evidence type="ECO:0000256" key="2">
    <source>
        <dbReference type="PROSITE-ProRule" id="PRU00703"/>
    </source>
</evidence>
<evidence type="ECO:0000313" key="4">
    <source>
        <dbReference type="EMBL" id="SNR68128.1"/>
    </source>
</evidence>
<dbReference type="PANTHER" id="PTHR43080:SF29">
    <property type="entry name" value="OS02G0818000 PROTEIN"/>
    <property type="match status" value="1"/>
</dbReference>
<reference evidence="4 5" key="1">
    <citation type="submission" date="2017-06" db="EMBL/GenBank/DDBJ databases">
        <authorList>
            <person name="Kim H.J."/>
            <person name="Triplett B.A."/>
        </authorList>
    </citation>
    <scope>NUCLEOTIDE SEQUENCE [LARGE SCALE GENOMIC DNA]</scope>
    <source>
        <strain evidence="4 5">DSM 13116</strain>
    </source>
</reference>
<feature type="domain" description="CBS" evidence="3">
    <location>
        <begin position="147"/>
        <end position="203"/>
    </location>
</feature>
<accession>A0A238YBG7</accession>
<dbReference type="PANTHER" id="PTHR43080">
    <property type="entry name" value="CBS DOMAIN-CONTAINING PROTEIN CBSX3, MITOCHONDRIAL"/>
    <property type="match status" value="1"/>
</dbReference>
<dbReference type="SMART" id="SM00116">
    <property type="entry name" value="CBS"/>
    <property type="match status" value="2"/>
</dbReference>
<protein>
    <submittedName>
        <fullName evidence="4">CBS domain-containing protein</fullName>
    </submittedName>
</protein>
<name>A0A238YBG7_9BACT</name>
<dbReference type="RefSeq" id="WP_179216868.1">
    <property type="nucleotide sequence ID" value="NZ_FZOC01000001.1"/>
</dbReference>
<dbReference type="Pfam" id="PF00571">
    <property type="entry name" value="CBS"/>
    <property type="match status" value="2"/>
</dbReference>
<gene>
    <name evidence="4" type="ORF">SAMN04488503_0828</name>
</gene>
<organism evidence="4 5">
    <name type="scientific">Humidesulfovibrio mexicanus</name>
    <dbReference type="NCBI Taxonomy" id="147047"/>
    <lineage>
        <taxon>Bacteria</taxon>
        <taxon>Pseudomonadati</taxon>
        <taxon>Thermodesulfobacteriota</taxon>
        <taxon>Desulfovibrionia</taxon>
        <taxon>Desulfovibrionales</taxon>
        <taxon>Desulfovibrionaceae</taxon>
        <taxon>Humidesulfovibrio</taxon>
    </lineage>
</organism>
<dbReference type="Proteomes" id="UP000198324">
    <property type="component" value="Unassembled WGS sequence"/>
</dbReference>
<dbReference type="InterPro" id="IPR000644">
    <property type="entry name" value="CBS_dom"/>
</dbReference>
<dbReference type="AlphaFoldDB" id="A0A238YBG7"/>
<evidence type="ECO:0000259" key="3">
    <source>
        <dbReference type="PROSITE" id="PS51371"/>
    </source>
</evidence>
<dbReference type="Gene3D" id="3.10.580.10">
    <property type="entry name" value="CBS-domain"/>
    <property type="match status" value="1"/>
</dbReference>